<keyword evidence="6" id="KW-1185">Reference proteome</keyword>
<name>A0A142KGF9_9ACTN</name>
<evidence type="ECO:0000313" key="6">
    <source>
        <dbReference type="Proteomes" id="UP000178666"/>
    </source>
</evidence>
<evidence type="ECO:0000313" key="3">
    <source>
        <dbReference type="EMBL" id="AMS05197.1"/>
    </source>
</evidence>
<dbReference type="Proteomes" id="UP000075221">
    <property type="component" value="Chromosome"/>
</dbReference>
<dbReference type="OMA" id="SDAGRFH"/>
<dbReference type="RefSeq" id="WP_015071382.1">
    <property type="nucleotide sequence ID" value="NZ_CP013126.1"/>
</dbReference>
<evidence type="ECO:0000256" key="1">
    <source>
        <dbReference type="SAM" id="MobiDB-lite"/>
    </source>
</evidence>
<reference evidence="4 6" key="1">
    <citation type="journal article" date="2016" name="Plant Dis.">
        <title>Improved production of propionic acid using genome shuffling.</title>
        <authorList>
            <person name="Luna-Flores C.H."/>
            <person name="Palfreyman R.W."/>
            <person name="Kromer J.O."/>
            <person name="Nielsen L.K."/>
            <person name="Marcellin E."/>
        </authorList>
    </citation>
    <scope>NUCLEOTIDE SEQUENCE [LARGE SCALE GENOMIC DNA]</scope>
    <source>
        <strain evidence="4 6">F3E8</strain>
    </source>
</reference>
<proteinExistence type="predicted"/>
<dbReference type="EMBL" id="CP015970">
    <property type="protein sequence ID" value="AOZ46676.1"/>
    <property type="molecule type" value="Genomic_DNA"/>
</dbReference>
<dbReference type="OrthoDB" id="119867at2"/>
<organism evidence="3 5">
    <name type="scientific">Acidipropionibacterium acidipropionici</name>
    <dbReference type="NCBI Taxonomy" id="1748"/>
    <lineage>
        <taxon>Bacteria</taxon>
        <taxon>Bacillati</taxon>
        <taxon>Actinomycetota</taxon>
        <taxon>Actinomycetes</taxon>
        <taxon>Propionibacteriales</taxon>
        <taxon>Propionibacteriaceae</taxon>
        <taxon>Acidipropionibacterium</taxon>
    </lineage>
</organism>
<dbReference type="Proteomes" id="UP000178666">
    <property type="component" value="Chromosome"/>
</dbReference>
<dbReference type="EMBL" id="CP014352">
    <property type="protein sequence ID" value="AMS05197.1"/>
    <property type="molecule type" value="Genomic_DNA"/>
</dbReference>
<feature type="region of interest" description="Disordered" evidence="1">
    <location>
        <begin position="175"/>
        <end position="208"/>
    </location>
</feature>
<feature type="region of interest" description="Disordered" evidence="1">
    <location>
        <begin position="226"/>
        <end position="248"/>
    </location>
</feature>
<dbReference type="AlphaFoldDB" id="A0A142KGF9"/>
<accession>A0A142KGF9</accession>
<feature type="transmembrane region" description="Helical" evidence="2">
    <location>
        <begin position="6"/>
        <end position="27"/>
    </location>
</feature>
<reference evidence="3 5" key="2">
    <citation type="submission" date="2016-02" db="EMBL/GenBank/DDBJ databases">
        <title>Complete Genome Sequence of Propionibacterium acidipropionici ATCC 55737.</title>
        <authorList>
            <person name="Luna Flores C.H."/>
            <person name="Nielsen L.K."/>
            <person name="Marcellin E."/>
        </authorList>
    </citation>
    <scope>NUCLEOTIDE SEQUENCE [LARGE SCALE GENOMIC DNA]</scope>
    <source>
        <strain evidence="3 5">ATCC 55737</strain>
    </source>
</reference>
<gene>
    <name evidence="4" type="ORF">A8L58_08140</name>
    <name evidence="3" type="ORF">AXH35_06675</name>
</gene>
<evidence type="ECO:0000313" key="4">
    <source>
        <dbReference type="EMBL" id="AOZ46676.1"/>
    </source>
</evidence>
<sequence>MTTSLEIFLVCGYAGLLIGVAWLLDVLGQRSARRSRQWKETNFVFHEDNGAWKCHEDHWLWPASFDPEKRVIRYRGQHEICGRCPVKDACAPGVDAREITAPVDPWPYSEAGMFHRGMSLCILAAAFVLPAAMLIAARSVAEYVTLTATLVVVALAAWPMARSLRNKPVSIPDEIPIESSASSDAGFDETMGPRSRSVTLGAGGRPLTDRAADEAAHLIRRYSSRWSSGRTRYGTDHSTDTFRTGGPR</sequence>
<feature type="transmembrane region" description="Helical" evidence="2">
    <location>
        <begin position="143"/>
        <end position="161"/>
    </location>
</feature>
<evidence type="ECO:0008006" key="7">
    <source>
        <dbReference type="Google" id="ProtNLM"/>
    </source>
</evidence>
<evidence type="ECO:0000256" key="2">
    <source>
        <dbReference type="SAM" id="Phobius"/>
    </source>
</evidence>
<dbReference type="KEGG" id="aaci:ASQ49_08470"/>
<keyword evidence="2" id="KW-0812">Transmembrane</keyword>
<keyword evidence="2" id="KW-0472">Membrane</keyword>
<evidence type="ECO:0000313" key="5">
    <source>
        <dbReference type="Proteomes" id="UP000075221"/>
    </source>
</evidence>
<feature type="transmembrane region" description="Helical" evidence="2">
    <location>
        <begin position="117"/>
        <end position="137"/>
    </location>
</feature>
<protein>
    <recommendedName>
        <fullName evidence="7">Transposase</fullName>
    </recommendedName>
</protein>
<keyword evidence="2" id="KW-1133">Transmembrane helix</keyword>
<dbReference type="GeneID" id="88085044"/>